<gene>
    <name evidence="1" type="ORF">BJ138DRAFT_1103740</name>
</gene>
<evidence type="ECO:0000313" key="2">
    <source>
        <dbReference type="Proteomes" id="UP000790377"/>
    </source>
</evidence>
<reference evidence="1" key="1">
    <citation type="journal article" date="2021" name="New Phytol.">
        <title>Evolutionary innovations through gain and loss of genes in the ectomycorrhizal Boletales.</title>
        <authorList>
            <person name="Wu G."/>
            <person name="Miyauchi S."/>
            <person name="Morin E."/>
            <person name="Kuo A."/>
            <person name="Drula E."/>
            <person name="Varga T."/>
            <person name="Kohler A."/>
            <person name="Feng B."/>
            <person name="Cao Y."/>
            <person name="Lipzen A."/>
            <person name="Daum C."/>
            <person name="Hundley H."/>
            <person name="Pangilinan J."/>
            <person name="Johnson J."/>
            <person name="Barry K."/>
            <person name="LaButti K."/>
            <person name="Ng V."/>
            <person name="Ahrendt S."/>
            <person name="Min B."/>
            <person name="Choi I.G."/>
            <person name="Park H."/>
            <person name="Plett J.M."/>
            <person name="Magnuson J."/>
            <person name="Spatafora J.W."/>
            <person name="Nagy L.G."/>
            <person name="Henrissat B."/>
            <person name="Grigoriev I.V."/>
            <person name="Yang Z.L."/>
            <person name="Xu J."/>
            <person name="Martin F.M."/>
        </authorList>
    </citation>
    <scope>NUCLEOTIDE SEQUENCE</scope>
    <source>
        <strain evidence="1">ATCC 28755</strain>
    </source>
</reference>
<comment type="caution">
    <text evidence="1">The sequence shown here is derived from an EMBL/GenBank/DDBJ whole genome shotgun (WGS) entry which is preliminary data.</text>
</comment>
<proteinExistence type="predicted"/>
<dbReference type="EMBL" id="MU267842">
    <property type="protein sequence ID" value="KAH7908165.1"/>
    <property type="molecule type" value="Genomic_DNA"/>
</dbReference>
<organism evidence="1 2">
    <name type="scientific">Hygrophoropsis aurantiaca</name>
    <dbReference type="NCBI Taxonomy" id="72124"/>
    <lineage>
        <taxon>Eukaryota</taxon>
        <taxon>Fungi</taxon>
        <taxon>Dikarya</taxon>
        <taxon>Basidiomycota</taxon>
        <taxon>Agaricomycotina</taxon>
        <taxon>Agaricomycetes</taxon>
        <taxon>Agaricomycetidae</taxon>
        <taxon>Boletales</taxon>
        <taxon>Coniophorineae</taxon>
        <taxon>Hygrophoropsidaceae</taxon>
        <taxon>Hygrophoropsis</taxon>
    </lineage>
</organism>
<name>A0ACB8A485_9AGAM</name>
<dbReference type="Proteomes" id="UP000790377">
    <property type="component" value="Unassembled WGS sequence"/>
</dbReference>
<protein>
    <submittedName>
        <fullName evidence="1">Uncharacterized protein</fullName>
    </submittedName>
</protein>
<accession>A0ACB8A485</accession>
<evidence type="ECO:0000313" key="1">
    <source>
        <dbReference type="EMBL" id="KAH7908165.1"/>
    </source>
</evidence>
<sequence>MIAVGTGPKDLQVGSVRSRVRPRVFAEVIAAMVHLHVTEKGGARSSRYQNSPRSRLCTAVEKKPLKLCLKLFISFARYENELEARKNIYVSSISYNVPDDRFGNSQLQISKGCRTGNESEISSMTGVYICVASDSMTIMRHSQKRYTEPRAGQKVGASTTDPVIRLGFRKLEDGHTSDEDEGKGAARSQQTGDALQGWLWGRRIRAR</sequence>
<keyword evidence="2" id="KW-1185">Reference proteome</keyword>